<dbReference type="RefSeq" id="WP_117330075.1">
    <property type="nucleotide sequence ID" value="NZ_QUWK01000006.1"/>
</dbReference>
<dbReference type="PANTHER" id="PTHR46268:SF6">
    <property type="entry name" value="UNIVERSAL STRESS PROTEIN UP12"/>
    <property type="match status" value="1"/>
</dbReference>
<dbReference type="Pfam" id="PF00582">
    <property type="entry name" value="Usp"/>
    <property type="match status" value="1"/>
</dbReference>
<proteinExistence type="inferred from homology"/>
<evidence type="ECO:0000259" key="2">
    <source>
        <dbReference type="Pfam" id="PF00582"/>
    </source>
</evidence>
<reference evidence="4" key="1">
    <citation type="submission" date="2018-08" db="EMBL/GenBank/DDBJ databases">
        <authorList>
            <person name="Grouzdev D.S."/>
            <person name="Krutkina M.S."/>
        </authorList>
    </citation>
    <scope>NUCLEOTIDE SEQUENCE [LARGE SCALE GENOMIC DNA]</scope>
    <source>
        <strain evidence="4">4-11</strain>
    </source>
</reference>
<dbReference type="AlphaFoldDB" id="A0A372MHQ0"/>
<sequence length="160" mass="18076">MGVPFKQIVVYLDGSESSMTAIMYGIKLAKEHDAKLTAVYVVNTKALSELVKAGIFVTVERDEYQRDLQLDADRYLRHASHLAQQKQVLIETVKLEGTVHIVMKELLKSSKADLLVLGGVTDIRSRREELASETDRMLRTSPCPVLVVRDDDDIWLEFEA</sequence>
<dbReference type="Gene3D" id="3.40.50.12370">
    <property type="match status" value="1"/>
</dbReference>
<reference evidence="3 4" key="2">
    <citation type="submission" date="2018-09" db="EMBL/GenBank/DDBJ databases">
        <title>Genome of Sphaerochaeta halotolerans strain 4-11.</title>
        <authorList>
            <person name="Nazina T.N."/>
            <person name="Sokolova D.S."/>
        </authorList>
    </citation>
    <scope>NUCLEOTIDE SEQUENCE [LARGE SCALE GENOMIC DNA]</scope>
    <source>
        <strain evidence="3 4">4-11</strain>
    </source>
</reference>
<evidence type="ECO:0000313" key="3">
    <source>
        <dbReference type="EMBL" id="RFU94866.1"/>
    </source>
</evidence>
<dbReference type="EMBL" id="QUWK01000006">
    <property type="protein sequence ID" value="RFU94866.1"/>
    <property type="molecule type" value="Genomic_DNA"/>
</dbReference>
<comment type="caution">
    <text evidence="3">The sequence shown here is derived from an EMBL/GenBank/DDBJ whole genome shotgun (WGS) entry which is preliminary data.</text>
</comment>
<dbReference type="InterPro" id="IPR006015">
    <property type="entry name" value="Universal_stress_UspA"/>
</dbReference>
<comment type="similarity">
    <text evidence="1">Belongs to the universal stress protein A family.</text>
</comment>
<dbReference type="CDD" id="cd00293">
    <property type="entry name" value="USP-like"/>
    <property type="match status" value="1"/>
</dbReference>
<protein>
    <submittedName>
        <fullName evidence="3">Universal stress protein</fullName>
    </submittedName>
</protein>
<dbReference type="PANTHER" id="PTHR46268">
    <property type="entry name" value="STRESS RESPONSE PROTEIN NHAX"/>
    <property type="match status" value="1"/>
</dbReference>
<feature type="domain" description="UspA" evidence="2">
    <location>
        <begin position="5"/>
        <end position="149"/>
    </location>
</feature>
<dbReference type="PRINTS" id="PR01438">
    <property type="entry name" value="UNVRSLSTRESS"/>
</dbReference>
<evidence type="ECO:0000313" key="4">
    <source>
        <dbReference type="Proteomes" id="UP000264002"/>
    </source>
</evidence>
<organism evidence="3 4">
    <name type="scientific">Sphaerochaeta halotolerans</name>
    <dbReference type="NCBI Taxonomy" id="2293840"/>
    <lineage>
        <taxon>Bacteria</taxon>
        <taxon>Pseudomonadati</taxon>
        <taxon>Spirochaetota</taxon>
        <taxon>Spirochaetia</taxon>
        <taxon>Spirochaetales</taxon>
        <taxon>Sphaerochaetaceae</taxon>
        <taxon>Sphaerochaeta</taxon>
    </lineage>
</organism>
<dbReference type="Proteomes" id="UP000264002">
    <property type="component" value="Unassembled WGS sequence"/>
</dbReference>
<dbReference type="InterPro" id="IPR006016">
    <property type="entry name" value="UspA"/>
</dbReference>
<name>A0A372MHQ0_9SPIR</name>
<dbReference type="SUPFAM" id="SSF52402">
    <property type="entry name" value="Adenine nucleotide alpha hydrolases-like"/>
    <property type="match status" value="1"/>
</dbReference>
<gene>
    <name evidence="3" type="ORF">DYP60_06430</name>
</gene>
<evidence type="ECO:0000256" key="1">
    <source>
        <dbReference type="ARBA" id="ARBA00008791"/>
    </source>
</evidence>
<accession>A0A372MHQ0</accession>
<keyword evidence="4" id="KW-1185">Reference proteome</keyword>